<feature type="domain" description="ABC transporter" evidence="7">
    <location>
        <begin position="16"/>
        <end position="247"/>
    </location>
</feature>
<feature type="region of interest" description="Disordered" evidence="6">
    <location>
        <begin position="330"/>
        <end position="363"/>
    </location>
</feature>
<reference evidence="8 9" key="1">
    <citation type="journal article" date="2019" name="Int. J. Syst. Evol. Microbiol.">
        <title>The Global Catalogue of Microorganisms (GCM) 10K type strain sequencing project: providing services to taxonomists for standard genome sequencing and annotation.</title>
        <authorList>
            <consortium name="The Broad Institute Genomics Platform"/>
            <consortium name="The Broad Institute Genome Sequencing Center for Infectious Disease"/>
            <person name="Wu L."/>
            <person name="Ma J."/>
        </authorList>
    </citation>
    <scope>NUCLEOTIDE SEQUENCE [LARGE SCALE GENOMIC DNA]</scope>
    <source>
        <strain evidence="8 9">RDMS1</strain>
    </source>
</reference>
<evidence type="ECO:0000256" key="4">
    <source>
        <dbReference type="ARBA" id="ARBA00022840"/>
    </source>
</evidence>
<dbReference type="Proteomes" id="UP001596417">
    <property type="component" value="Unassembled WGS sequence"/>
</dbReference>
<dbReference type="EMBL" id="JBHTAX010000004">
    <property type="protein sequence ID" value="MFC7192325.1"/>
    <property type="molecule type" value="Genomic_DNA"/>
</dbReference>
<keyword evidence="4 8" id="KW-0067">ATP-binding</keyword>
<evidence type="ECO:0000256" key="3">
    <source>
        <dbReference type="ARBA" id="ARBA00022741"/>
    </source>
</evidence>
<dbReference type="GO" id="GO:0005524">
    <property type="term" value="F:ATP binding"/>
    <property type="evidence" value="ECO:0007669"/>
    <property type="project" value="UniProtKB-KW"/>
</dbReference>
<dbReference type="Gene3D" id="3.40.50.300">
    <property type="entry name" value="P-loop containing nucleotide triphosphate hydrolases"/>
    <property type="match status" value="1"/>
</dbReference>
<keyword evidence="2" id="KW-0813">Transport</keyword>
<dbReference type="PANTHER" id="PTHR43582">
    <property type="entry name" value="LINEARMYCIN RESISTANCE ATP-BINDING PROTEIN LNRL"/>
    <property type="match status" value="1"/>
</dbReference>
<dbReference type="PROSITE" id="PS00211">
    <property type="entry name" value="ABC_TRANSPORTER_1"/>
    <property type="match status" value="1"/>
</dbReference>
<evidence type="ECO:0000256" key="5">
    <source>
        <dbReference type="ARBA" id="ARBA00049985"/>
    </source>
</evidence>
<comment type="caution">
    <text evidence="8">The sequence shown here is derived from an EMBL/GenBank/DDBJ whole genome shotgun (WGS) entry which is preliminary data.</text>
</comment>
<sequence>MPAETTDIQETSSMAIAARNVELTYADGTRAVRGIDLDVPKGEFFGFLGPNGAGKTTAIKTFVTLLHPTAGSVTVNGFDVVDDPRAVRSSIGYMAQETSIDEELTACENIQFACEMYGVSRSERAERIDDLLALVDLADVADKQPSGFSGGMKKRLDVATALVHEPPLVFLDEPTTGLDPRARNRLWEYFRAINRQGTTLFLTTQYLEEADELCDRLSVIQDGKLVATDSPDTLKSQVGGDILEITLEDSIAQQRAHAQQVARESGLFAENTIEPTDEGIRIASEHARQQGTDLLVALRDAGITVTKFDVRSPTLDDVFLALTGTRSVPVSSRASLDDTTGEPTSEETAEDQSGDPVQTGGSR</sequence>
<dbReference type="PANTHER" id="PTHR43582:SF2">
    <property type="entry name" value="LINEARMYCIN RESISTANCE ATP-BINDING PROTEIN LNRL"/>
    <property type="match status" value="1"/>
</dbReference>
<dbReference type="SMART" id="SM00382">
    <property type="entry name" value="AAA"/>
    <property type="match status" value="1"/>
</dbReference>
<dbReference type="AlphaFoldDB" id="A0ABD5YXS0"/>
<dbReference type="GeneID" id="76202002"/>
<dbReference type="Pfam" id="PF13732">
    <property type="entry name" value="DrrA1-3_C"/>
    <property type="match status" value="1"/>
</dbReference>
<gene>
    <name evidence="8" type="ORF">ACFQL7_22590</name>
</gene>
<comment type="subcellular location">
    <subcellularLocation>
        <location evidence="1">Cell membrane</location>
        <topology evidence="1">Peripheral membrane protein</topology>
        <orientation evidence="1">Cytoplasmic side</orientation>
    </subcellularLocation>
</comment>
<protein>
    <submittedName>
        <fullName evidence="8">ATP-binding cassette domain-containing protein</fullName>
    </submittedName>
</protein>
<dbReference type="InterPro" id="IPR005894">
    <property type="entry name" value="DrrA"/>
</dbReference>
<evidence type="ECO:0000259" key="7">
    <source>
        <dbReference type="PROSITE" id="PS50893"/>
    </source>
</evidence>
<evidence type="ECO:0000313" key="9">
    <source>
        <dbReference type="Proteomes" id="UP001596417"/>
    </source>
</evidence>
<evidence type="ECO:0000256" key="1">
    <source>
        <dbReference type="ARBA" id="ARBA00004413"/>
    </source>
</evidence>
<dbReference type="NCBIfam" id="TIGR01188">
    <property type="entry name" value="drrA"/>
    <property type="match status" value="1"/>
</dbReference>
<dbReference type="InterPro" id="IPR017871">
    <property type="entry name" value="ABC_transporter-like_CS"/>
</dbReference>
<accession>A0ABD5YXS0</accession>
<evidence type="ECO:0000256" key="6">
    <source>
        <dbReference type="SAM" id="MobiDB-lite"/>
    </source>
</evidence>
<feature type="compositionally biased region" description="Acidic residues" evidence="6">
    <location>
        <begin position="344"/>
        <end position="353"/>
    </location>
</feature>
<evidence type="ECO:0000256" key="2">
    <source>
        <dbReference type="ARBA" id="ARBA00022448"/>
    </source>
</evidence>
<organism evidence="8 9">
    <name type="scientific">Halocatena marina</name>
    <dbReference type="NCBI Taxonomy" id="2934937"/>
    <lineage>
        <taxon>Archaea</taxon>
        <taxon>Methanobacteriati</taxon>
        <taxon>Methanobacteriota</taxon>
        <taxon>Stenosarchaea group</taxon>
        <taxon>Halobacteria</taxon>
        <taxon>Halobacteriales</taxon>
        <taxon>Natronomonadaceae</taxon>
        <taxon>Halocatena</taxon>
    </lineage>
</organism>
<evidence type="ECO:0000313" key="8">
    <source>
        <dbReference type="EMBL" id="MFC7192325.1"/>
    </source>
</evidence>
<dbReference type="RefSeq" id="WP_264556347.1">
    <property type="nucleotide sequence ID" value="NZ_CP109980.1"/>
</dbReference>
<comment type="similarity">
    <text evidence="5">Belongs to the ABC transporter superfamily. Drug exporter-1 (DrugE1) (TC 3.A.1.105) family.</text>
</comment>
<dbReference type="InterPro" id="IPR025302">
    <property type="entry name" value="DrrA1/2-like_C"/>
</dbReference>
<feature type="compositionally biased region" description="Polar residues" evidence="6">
    <location>
        <begin position="330"/>
        <end position="343"/>
    </location>
</feature>
<dbReference type="InterPro" id="IPR003593">
    <property type="entry name" value="AAA+_ATPase"/>
</dbReference>
<dbReference type="PROSITE" id="PS50893">
    <property type="entry name" value="ABC_TRANSPORTER_2"/>
    <property type="match status" value="1"/>
</dbReference>
<dbReference type="Pfam" id="PF00005">
    <property type="entry name" value="ABC_tran"/>
    <property type="match status" value="1"/>
</dbReference>
<dbReference type="GO" id="GO:0005886">
    <property type="term" value="C:plasma membrane"/>
    <property type="evidence" value="ECO:0007669"/>
    <property type="project" value="UniProtKB-SubCell"/>
</dbReference>
<name>A0ABD5YXS0_9EURY</name>
<keyword evidence="3" id="KW-0547">Nucleotide-binding</keyword>
<keyword evidence="9" id="KW-1185">Reference proteome</keyword>
<dbReference type="SUPFAM" id="SSF52540">
    <property type="entry name" value="P-loop containing nucleoside triphosphate hydrolases"/>
    <property type="match status" value="1"/>
</dbReference>
<proteinExistence type="inferred from homology"/>
<dbReference type="InterPro" id="IPR003439">
    <property type="entry name" value="ABC_transporter-like_ATP-bd"/>
</dbReference>
<dbReference type="InterPro" id="IPR027417">
    <property type="entry name" value="P-loop_NTPase"/>
</dbReference>